<dbReference type="PROSITE" id="PS51186">
    <property type="entry name" value="GNAT"/>
    <property type="match status" value="1"/>
</dbReference>
<organism evidence="4 5">
    <name type="scientific">Coprobacter tertius</name>
    <dbReference type="NCBI Taxonomy" id="2944915"/>
    <lineage>
        <taxon>Bacteria</taxon>
        <taxon>Pseudomonadati</taxon>
        <taxon>Bacteroidota</taxon>
        <taxon>Bacteroidia</taxon>
        <taxon>Bacteroidales</taxon>
        <taxon>Barnesiellaceae</taxon>
        <taxon>Coprobacter</taxon>
    </lineage>
</organism>
<dbReference type="GO" id="GO:0016746">
    <property type="term" value="F:acyltransferase activity"/>
    <property type="evidence" value="ECO:0007669"/>
    <property type="project" value="UniProtKB-KW"/>
</dbReference>
<evidence type="ECO:0000256" key="1">
    <source>
        <dbReference type="ARBA" id="ARBA00022679"/>
    </source>
</evidence>
<dbReference type="InterPro" id="IPR000182">
    <property type="entry name" value="GNAT_dom"/>
</dbReference>
<evidence type="ECO:0000259" key="3">
    <source>
        <dbReference type="PROSITE" id="PS51186"/>
    </source>
</evidence>
<name>A0ABT1MIE8_9BACT</name>
<reference evidence="4 5" key="1">
    <citation type="submission" date="2022-07" db="EMBL/GenBank/DDBJ databases">
        <title>Fecal culturing of patients with breast cancer.</title>
        <authorList>
            <person name="Teng N.M.Y."/>
            <person name="Kiu R."/>
            <person name="Evans R."/>
            <person name="Baker D.J."/>
            <person name="Zenner C."/>
            <person name="Robinson S.D."/>
            <person name="Hall L.J."/>
        </authorList>
    </citation>
    <scope>NUCLEOTIDE SEQUENCE [LARGE SCALE GENOMIC DNA]</scope>
    <source>
        <strain evidence="4 5">LH1063</strain>
    </source>
</reference>
<keyword evidence="5" id="KW-1185">Reference proteome</keyword>
<dbReference type="Proteomes" id="UP001205603">
    <property type="component" value="Unassembled WGS sequence"/>
</dbReference>
<keyword evidence="2 4" id="KW-0012">Acyltransferase</keyword>
<dbReference type="PANTHER" id="PTHR43800:SF1">
    <property type="entry name" value="PEPTIDYL-LYSINE N-ACETYLTRANSFERASE YJAB"/>
    <property type="match status" value="1"/>
</dbReference>
<dbReference type="RefSeq" id="WP_255027407.1">
    <property type="nucleotide sequence ID" value="NZ_JANDHW010000007.1"/>
</dbReference>
<dbReference type="Gene3D" id="3.40.630.30">
    <property type="match status" value="1"/>
</dbReference>
<gene>
    <name evidence="4" type="ORF">NMU02_08605</name>
</gene>
<dbReference type="EC" id="2.3.1.-" evidence="4"/>
<proteinExistence type="predicted"/>
<dbReference type="Pfam" id="PF13673">
    <property type="entry name" value="Acetyltransf_10"/>
    <property type="match status" value="1"/>
</dbReference>
<evidence type="ECO:0000313" key="4">
    <source>
        <dbReference type="EMBL" id="MCP9612149.1"/>
    </source>
</evidence>
<feature type="domain" description="N-acetyltransferase" evidence="3">
    <location>
        <begin position="5"/>
        <end position="148"/>
    </location>
</feature>
<dbReference type="EMBL" id="JANDHW010000007">
    <property type="protein sequence ID" value="MCP9612149.1"/>
    <property type="molecule type" value="Genomic_DNA"/>
</dbReference>
<dbReference type="InterPro" id="IPR016181">
    <property type="entry name" value="Acyl_CoA_acyltransferase"/>
</dbReference>
<sequence>MIKNYSITYFTSCDYEEIISLWEKSVRATHFFLSEDDIVFYKSMLENGYLQNVRLWGIKNSDNRILAFLGVDGNNIEMLFVDPDKRGMGLGRELVKYAVCKLKCNKVDVNEQNEQAVAFYDRMGFVLQSRDDNDSSGKPFPILHLIYH</sequence>
<dbReference type="CDD" id="cd04301">
    <property type="entry name" value="NAT_SF"/>
    <property type="match status" value="1"/>
</dbReference>
<dbReference type="SUPFAM" id="SSF55729">
    <property type="entry name" value="Acyl-CoA N-acyltransferases (Nat)"/>
    <property type="match status" value="1"/>
</dbReference>
<evidence type="ECO:0000313" key="5">
    <source>
        <dbReference type="Proteomes" id="UP001205603"/>
    </source>
</evidence>
<protein>
    <submittedName>
        <fullName evidence="4">GNAT family N-acetyltransferase</fullName>
        <ecNumber evidence="4">2.3.1.-</ecNumber>
    </submittedName>
</protein>
<accession>A0ABT1MIE8</accession>
<evidence type="ECO:0000256" key="2">
    <source>
        <dbReference type="ARBA" id="ARBA00023315"/>
    </source>
</evidence>
<keyword evidence="1 4" id="KW-0808">Transferase</keyword>
<dbReference type="PANTHER" id="PTHR43800">
    <property type="entry name" value="PEPTIDYL-LYSINE N-ACETYLTRANSFERASE YJAB"/>
    <property type="match status" value="1"/>
</dbReference>
<comment type="caution">
    <text evidence="4">The sequence shown here is derived from an EMBL/GenBank/DDBJ whole genome shotgun (WGS) entry which is preliminary data.</text>
</comment>